<accession>A0A397VPQ2</accession>
<gene>
    <name evidence="1" type="ORF">C2G38_2171840</name>
</gene>
<protein>
    <recommendedName>
        <fullName evidence="3">SWIM-type domain-containing protein</fullName>
    </recommendedName>
</protein>
<dbReference type="AlphaFoldDB" id="A0A397VPQ2"/>
<comment type="caution">
    <text evidence="1">The sequence shown here is derived from an EMBL/GenBank/DDBJ whole genome shotgun (WGS) entry which is preliminary data.</text>
</comment>
<keyword evidence="2" id="KW-1185">Reference proteome</keyword>
<reference evidence="1 2" key="1">
    <citation type="submission" date="2018-06" db="EMBL/GenBank/DDBJ databases">
        <title>Comparative genomics reveals the genomic features of Rhizophagus irregularis, R. cerebriforme, R. diaphanum and Gigaspora rosea, and their symbiotic lifestyle signature.</title>
        <authorList>
            <person name="Morin E."/>
            <person name="San Clemente H."/>
            <person name="Chen E.C.H."/>
            <person name="De La Providencia I."/>
            <person name="Hainaut M."/>
            <person name="Kuo A."/>
            <person name="Kohler A."/>
            <person name="Murat C."/>
            <person name="Tang N."/>
            <person name="Roy S."/>
            <person name="Loubradou J."/>
            <person name="Henrissat B."/>
            <person name="Grigoriev I.V."/>
            <person name="Corradi N."/>
            <person name="Roux C."/>
            <person name="Martin F.M."/>
        </authorList>
    </citation>
    <scope>NUCLEOTIDE SEQUENCE [LARGE SCALE GENOMIC DNA]</scope>
    <source>
        <strain evidence="1 2">DAOM 194757</strain>
    </source>
</reference>
<name>A0A397VPQ2_9GLOM</name>
<dbReference type="EMBL" id="QKWP01000271">
    <property type="protein sequence ID" value="RIB23267.1"/>
    <property type="molecule type" value="Genomic_DNA"/>
</dbReference>
<dbReference type="Proteomes" id="UP000266673">
    <property type="component" value="Unassembled WGS sequence"/>
</dbReference>
<organism evidence="1 2">
    <name type="scientific">Gigaspora rosea</name>
    <dbReference type="NCBI Taxonomy" id="44941"/>
    <lineage>
        <taxon>Eukaryota</taxon>
        <taxon>Fungi</taxon>
        <taxon>Fungi incertae sedis</taxon>
        <taxon>Mucoromycota</taxon>
        <taxon>Glomeromycotina</taxon>
        <taxon>Glomeromycetes</taxon>
        <taxon>Diversisporales</taxon>
        <taxon>Gigasporaceae</taxon>
        <taxon>Gigaspora</taxon>
    </lineage>
</organism>
<sequence>MEDITNTQSNVLNSIVDLFNQPTLTSAISKKKVPSLLKENLVQKIRICANICKKGLKILSGSSSLKGYKWQILLPLHENTLIIVGQYYDTKKEILDAAQENAKNLGFGVAIKSSSSRYLYISCKPVLDNSKWRVSEIKDEHNHSKAKDFQVFHEHHQLTRDVRQIAVKMLKADAKPSMVYEAVRNDDETPTATRKDISNLSARIHSVEERILMEALITGMEEREKFIHSRYCEALDTAMAAYNRLALSSLYKTEVLKYLERMMKFKEKWVGAYTEKVAQFALDKIKNELLKATTYEACLCELCVNYNIPCRHMLPKEGTVMLSIIPTRWLLFSDRDWPDPNSQEPDLANLKSSDTFFSLKFQLYKIERRYMGFPDEQQKFTLLEKLDEILAVPAIDLSEVKMPEKIVGKGRPPETN</sequence>
<evidence type="ECO:0008006" key="3">
    <source>
        <dbReference type="Google" id="ProtNLM"/>
    </source>
</evidence>
<dbReference type="OrthoDB" id="2430076at2759"/>
<evidence type="ECO:0000313" key="1">
    <source>
        <dbReference type="EMBL" id="RIB23267.1"/>
    </source>
</evidence>
<proteinExistence type="predicted"/>
<evidence type="ECO:0000313" key="2">
    <source>
        <dbReference type="Proteomes" id="UP000266673"/>
    </source>
</evidence>